<keyword evidence="2" id="KW-1185">Reference proteome</keyword>
<dbReference type="Proteomes" id="UP000287171">
    <property type="component" value="Unassembled WGS sequence"/>
</dbReference>
<organism evidence="1 2">
    <name type="scientific">Dictyobacter alpinus</name>
    <dbReference type="NCBI Taxonomy" id="2014873"/>
    <lineage>
        <taxon>Bacteria</taxon>
        <taxon>Bacillati</taxon>
        <taxon>Chloroflexota</taxon>
        <taxon>Ktedonobacteria</taxon>
        <taxon>Ktedonobacterales</taxon>
        <taxon>Dictyobacteraceae</taxon>
        <taxon>Dictyobacter</taxon>
    </lineage>
</organism>
<dbReference type="AlphaFoldDB" id="A0A402BKZ2"/>
<name>A0A402BKZ2_9CHLR</name>
<dbReference type="EMBL" id="BIFT01000003">
    <property type="protein sequence ID" value="GCE32002.1"/>
    <property type="molecule type" value="Genomic_DNA"/>
</dbReference>
<comment type="caution">
    <text evidence="1">The sequence shown here is derived from an EMBL/GenBank/DDBJ whole genome shotgun (WGS) entry which is preliminary data.</text>
</comment>
<accession>A0A402BKZ2</accession>
<proteinExistence type="predicted"/>
<sequence>MFEESTTTPRGFRFISFTDVDGQPCSLQKSSLADEDAVWLGVELPSEEVERYAHQGLPLRNRMHLTQEMVQCVLPYLRHFAQSGCLDSHIPRGLLYLFFSDRYKQPGILYESRHEKRLTIRFGLDLTPHLDARQAQSDGARLQYYTQLSEAQRVLKGAGDERLDYTMHLSQAHVEALLPSLTVFAESGRLMTDAECVPELREAYHLIEESGASAAYTIEIAPSRNEGTYTIHIQEVPALSQPSIPADALVYVTQRMLHALLALGAAQSDGYQERLDALNAQGYIPLYSANVQ</sequence>
<protein>
    <submittedName>
        <fullName evidence="1">Uncharacterized protein</fullName>
    </submittedName>
</protein>
<evidence type="ECO:0000313" key="2">
    <source>
        <dbReference type="Proteomes" id="UP000287171"/>
    </source>
</evidence>
<reference evidence="2" key="1">
    <citation type="submission" date="2018-12" db="EMBL/GenBank/DDBJ databases">
        <title>Tengunoibacter tsumagoiensis gen. nov., sp. nov., Dictyobacter kobayashii sp. nov., D. alpinus sp. nov., and D. joshuensis sp. nov. and description of Dictyobacteraceae fam. nov. within the order Ktedonobacterales isolated from Tengu-no-mugimeshi.</title>
        <authorList>
            <person name="Wang C.M."/>
            <person name="Zheng Y."/>
            <person name="Sakai Y."/>
            <person name="Toyoda A."/>
            <person name="Minakuchi Y."/>
            <person name="Abe K."/>
            <person name="Yokota A."/>
            <person name="Yabe S."/>
        </authorList>
    </citation>
    <scope>NUCLEOTIDE SEQUENCE [LARGE SCALE GENOMIC DNA]</scope>
    <source>
        <strain evidence="2">Uno16</strain>
    </source>
</reference>
<gene>
    <name evidence="1" type="ORF">KDA_74860</name>
</gene>
<dbReference type="RefSeq" id="WP_174845201.1">
    <property type="nucleotide sequence ID" value="NZ_BIFT01000003.1"/>
</dbReference>
<evidence type="ECO:0000313" key="1">
    <source>
        <dbReference type="EMBL" id="GCE32002.1"/>
    </source>
</evidence>